<dbReference type="EMBL" id="DRUB01000034">
    <property type="protein sequence ID" value="HHR95620.1"/>
    <property type="molecule type" value="Genomic_DNA"/>
</dbReference>
<dbReference type="Pfam" id="PF12710">
    <property type="entry name" value="HAD"/>
    <property type="match status" value="1"/>
</dbReference>
<evidence type="ECO:0000313" key="2">
    <source>
        <dbReference type="EMBL" id="HHR95620.1"/>
    </source>
</evidence>
<protein>
    <recommendedName>
        <fullName evidence="3">HAD family hydrolase</fullName>
    </recommendedName>
</protein>
<dbReference type="AlphaFoldDB" id="A0A7C5TIJ4"/>
<dbReference type="SUPFAM" id="SSF56784">
    <property type="entry name" value="HAD-like"/>
    <property type="match status" value="1"/>
</dbReference>
<dbReference type="InterPro" id="IPR023214">
    <property type="entry name" value="HAD_sf"/>
</dbReference>
<proteinExistence type="predicted"/>
<dbReference type="EMBL" id="DRZI01000206">
    <property type="protein sequence ID" value="HHP81996.1"/>
    <property type="molecule type" value="Genomic_DNA"/>
</dbReference>
<accession>A0A7C5TIJ4</accession>
<dbReference type="NCBIfam" id="TIGR01488">
    <property type="entry name" value="HAD-SF-IB"/>
    <property type="match status" value="1"/>
</dbReference>
<dbReference type="Gene3D" id="3.40.50.1000">
    <property type="entry name" value="HAD superfamily/HAD-like"/>
    <property type="match status" value="1"/>
</dbReference>
<gene>
    <name evidence="2" type="ORF">ENL47_02065</name>
    <name evidence="1" type="ORF">ENM84_04945</name>
</gene>
<evidence type="ECO:0000313" key="1">
    <source>
        <dbReference type="EMBL" id="HHP81996.1"/>
    </source>
</evidence>
<evidence type="ECO:0008006" key="3">
    <source>
        <dbReference type="Google" id="ProtNLM"/>
    </source>
</evidence>
<reference evidence="1" key="1">
    <citation type="journal article" date="2020" name="mSystems">
        <title>Genome- and Community-Level Interaction Insights into Carbon Utilization and Element Cycling Functions of Hydrothermarchaeota in Hydrothermal Sediment.</title>
        <authorList>
            <person name="Zhou Z."/>
            <person name="Liu Y."/>
            <person name="Xu W."/>
            <person name="Pan J."/>
            <person name="Luo Z.H."/>
            <person name="Li M."/>
        </authorList>
    </citation>
    <scope>NUCLEOTIDE SEQUENCE [LARGE SCALE GENOMIC DNA]</scope>
    <source>
        <strain evidence="2">SpSt-1</strain>
        <strain evidence="1">SpSt-1121</strain>
    </source>
</reference>
<dbReference type="InterPro" id="IPR036412">
    <property type="entry name" value="HAD-like_sf"/>
</dbReference>
<name>A0A7C5TIJ4_9CREN</name>
<comment type="caution">
    <text evidence="1">The sequence shown here is derived from an EMBL/GenBank/DDBJ whole genome shotgun (WGS) entry which is preliminary data.</text>
</comment>
<sequence>MCKMKEDVIVVSDIDGTLTPIKSSWLFIHIILNSVYRIKNYIKLYLDDVITYDEWVALELGLWKGIPLSIIEKIIEKIPWRSGIESIVDLVEKYRNKVMFIAISGGLDHLGKRTIKELKFNTYLAVKLHTNNGIITGLTLSYPDYRDKGEILLEFLDINGMDLRKTKVICIGDNINDIGLFKVCNTTIAFCANKNLEKYADIVIRSCNIRILATLLNKILDNILYVKNHVKCETNHINDK</sequence>
<organism evidence="1">
    <name type="scientific">Ignisphaera aggregans</name>
    <dbReference type="NCBI Taxonomy" id="334771"/>
    <lineage>
        <taxon>Archaea</taxon>
        <taxon>Thermoproteota</taxon>
        <taxon>Thermoprotei</taxon>
        <taxon>Desulfurococcales</taxon>
        <taxon>Desulfurococcaceae</taxon>
        <taxon>Ignisphaera</taxon>
    </lineage>
</organism>